<dbReference type="InterPro" id="IPR036638">
    <property type="entry name" value="HLH_DNA-bd_sf"/>
</dbReference>
<dbReference type="STRING" id="1236970.JCM9140_3497"/>
<dbReference type="RefSeq" id="WP_034748512.1">
    <property type="nucleotide sequence ID" value="NZ_BAUT01000048.1"/>
</dbReference>
<dbReference type="InterPro" id="IPR037208">
    <property type="entry name" value="Spo0E-like_sf"/>
</dbReference>
<dbReference type="Gene3D" id="4.10.280.10">
    <property type="entry name" value="Helix-loop-helix DNA-binding domain"/>
    <property type="match status" value="1"/>
</dbReference>
<dbReference type="Pfam" id="PF09388">
    <property type="entry name" value="SpoOE-like"/>
    <property type="match status" value="1"/>
</dbReference>
<reference evidence="1" key="1">
    <citation type="journal article" date="2014" name="Genome Announc.">
        <title>Draft Genome Sequences of Three Alkaliphilic Bacillus Strains, Bacillus wakoensis JCM 9140T, Bacillus akibai JCM 9157T, and Bacillus hemicellulosilyticus JCM 9152T.</title>
        <authorList>
            <person name="Yuki M."/>
            <person name="Oshima K."/>
            <person name="Suda W."/>
            <person name="Oshida Y."/>
            <person name="Kitamura K."/>
            <person name="Iida T."/>
            <person name="Hattori M."/>
            <person name="Ohkuma M."/>
        </authorList>
    </citation>
    <scope>NUCLEOTIDE SEQUENCE [LARGE SCALE GENOMIC DNA]</scope>
    <source>
        <strain evidence="1">JCM 9140</strain>
    </source>
</reference>
<dbReference type="Proteomes" id="UP000018890">
    <property type="component" value="Unassembled WGS sequence"/>
</dbReference>
<comment type="caution">
    <text evidence="1">The sequence shown here is derived from an EMBL/GenBank/DDBJ whole genome shotgun (WGS) entry which is preliminary data.</text>
</comment>
<dbReference type="SUPFAM" id="SSF140500">
    <property type="entry name" value="BAS1536-like"/>
    <property type="match status" value="1"/>
</dbReference>
<proteinExistence type="predicted"/>
<dbReference type="EMBL" id="BAUT01000048">
    <property type="protein sequence ID" value="GAE27362.1"/>
    <property type="molecule type" value="Genomic_DNA"/>
</dbReference>
<dbReference type="InterPro" id="IPR018540">
    <property type="entry name" value="Spo0E-like"/>
</dbReference>
<gene>
    <name evidence="1" type="ORF">JCM9140_3497</name>
</gene>
<evidence type="ECO:0000313" key="1">
    <source>
        <dbReference type="EMBL" id="GAE27362.1"/>
    </source>
</evidence>
<dbReference type="GO" id="GO:0046983">
    <property type="term" value="F:protein dimerization activity"/>
    <property type="evidence" value="ECO:0007669"/>
    <property type="project" value="InterPro"/>
</dbReference>
<keyword evidence="2" id="KW-1185">Reference proteome</keyword>
<sequence length="59" mass="6984">MNSNDKTFLLNEIEHYRKLLNEKAKHTPLISQEMIDYSQKLDNLMNEYESLTKSSPILL</sequence>
<dbReference type="AlphaFoldDB" id="W4Q5U0"/>
<dbReference type="GO" id="GO:0043937">
    <property type="term" value="P:regulation of sporulation"/>
    <property type="evidence" value="ECO:0007669"/>
    <property type="project" value="InterPro"/>
</dbReference>
<name>W4Q5U0_9BACI</name>
<evidence type="ECO:0000313" key="2">
    <source>
        <dbReference type="Proteomes" id="UP000018890"/>
    </source>
</evidence>
<accession>W4Q5U0</accession>
<organism evidence="1 2">
    <name type="scientific">Halalkalibacter wakoensis JCM 9140</name>
    <dbReference type="NCBI Taxonomy" id="1236970"/>
    <lineage>
        <taxon>Bacteria</taxon>
        <taxon>Bacillati</taxon>
        <taxon>Bacillota</taxon>
        <taxon>Bacilli</taxon>
        <taxon>Bacillales</taxon>
        <taxon>Bacillaceae</taxon>
        <taxon>Halalkalibacter</taxon>
    </lineage>
</organism>
<evidence type="ECO:0008006" key="3">
    <source>
        <dbReference type="Google" id="ProtNLM"/>
    </source>
</evidence>
<protein>
    <recommendedName>
        <fullName evidence="3">Spo0E like sporulation regulatory protein</fullName>
    </recommendedName>
</protein>
<dbReference type="OrthoDB" id="2973859at2"/>